<dbReference type="InterPro" id="IPR014044">
    <property type="entry name" value="CAP_dom"/>
</dbReference>
<keyword evidence="2" id="KW-0732">Signal</keyword>
<protein>
    <submittedName>
        <fullName evidence="5">SCP domain-containing protein</fullName>
    </submittedName>
</protein>
<evidence type="ECO:0000313" key="4">
    <source>
        <dbReference type="Proteomes" id="UP000046392"/>
    </source>
</evidence>
<feature type="compositionally biased region" description="Basic residues" evidence="1">
    <location>
        <begin position="81"/>
        <end position="98"/>
    </location>
</feature>
<dbReference type="InterPro" id="IPR001283">
    <property type="entry name" value="CRISP-related"/>
</dbReference>
<dbReference type="Proteomes" id="UP000046392">
    <property type="component" value="Unplaced"/>
</dbReference>
<evidence type="ECO:0000259" key="3">
    <source>
        <dbReference type="SMART" id="SM00198"/>
    </source>
</evidence>
<feature type="chain" id="PRO_5005894748" evidence="2">
    <location>
        <begin position="24"/>
        <end position="253"/>
    </location>
</feature>
<dbReference type="PANTHER" id="PTHR10334">
    <property type="entry name" value="CYSTEINE-RICH SECRETORY PROTEIN-RELATED"/>
    <property type="match status" value="1"/>
</dbReference>
<organism evidence="4 5">
    <name type="scientific">Strongyloides papillosus</name>
    <name type="common">Intestinal threadworm</name>
    <dbReference type="NCBI Taxonomy" id="174720"/>
    <lineage>
        <taxon>Eukaryota</taxon>
        <taxon>Metazoa</taxon>
        <taxon>Ecdysozoa</taxon>
        <taxon>Nematoda</taxon>
        <taxon>Chromadorea</taxon>
        <taxon>Rhabditida</taxon>
        <taxon>Tylenchina</taxon>
        <taxon>Panagrolaimomorpha</taxon>
        <taxon>Strongyloidoidea</taxon>
        <taxon>Strongyloididae</taxon>
        <taxon>Strongyloides</taxon>
    </lineage>
</organism>
<name>A0A0N5BMY5_STREA</name>
<dbReference type="InterPro" id="IPR035940">
    <property type="entry name" value="CAP_sf"/>
</dbReference>
<dbReference type="WBParaSite" id="SPAL_0000726600.1">
    <property type="protein sequence ID" value="SPAL_0000726600.1"/>
    <property type="gene ID" value="SPAL_0000726600"/>
</dbReference>
<evidence type="ECO:0000313" key="5">
    <source>
        <dbReference type="WBParaSite" id="SPAL_0000726600.1"/>
    </source>
</evidence>
<dbReference type="SMART" id="SM00198">
    <property type="entry name" value="SCP"/>
    <property type="match status" value="1"/>
</dbReference>
<evidence type="ECO:0000256" key="1">
    <source>
        <dbReference type="SAM" id="MobiDB-lite"/>
    </source>
</evidence>
<accession>A0A0N5BMY5</accession>
<proteinExistence type="predicted"/>
<sequence>MLIFYNNYYITLILSILFFRYQALENGARSDDIASLSLVHNDESLRNIIKRDTKIDYNAEVKENKYQRKILAVNNRNNQKKVVKKKASKKDSNKRKPKKDSTEEIIHEKFIHEKFALIELCNEIRRKHHSPELKFSYKLSEEAQKLAVKLLKTKKWKYYKNSKYGVITYFTPNMEIEYTPINYWTKGETNINYKNLEKTIPPDYAQIVWFSSKQIGCGITDKGPKKGSLTVCLFYPKGNIKNKYSKNIYKPIK</sequence>
<dbReference type="AlphaFoldDB" id="A0A0N5BMY5"/>
<dbReference type="Gene3D" id="3.40.33.10">
    <property type="entry name" value="CAP"/>
    <property type="match status" value="1"/>
</dbReference>
<evidence type="ECO:0000256" key="2">
    <source>
        <dbReference type="SAM" id="SignalP"/>
    </source>
</evidence>
<dbReference type="Pfam" id="PF00188">
    <property type="entry name" value="CAP"/>
    <property type="match status" value="1"/>
</dbReference>
<dbReference type="SUPFAM" id="SSF55797">
    <property type="entry name" value="PR-1-like"/>
    <property type="match status" value="1"/>
</dbReference>
<feature type="signal peptide" evidence="2">
    <location>
        <begin position="1"/>
        <end position="23"/>
    </location>
</feature>
<feature type="domain" description="SCP" evidence="3">
    <location>
        <begin position="112"/>
        <end position="242"/>
    </location>
</feature>
<reference evidence="5" key="1">
    <citation type="submission" date="2017-02" db="UniProtKB">
        <authorList>
            <consortium name="WormBaseParasite"/>
        </authorList>
    </citation>
    <scope>IDENTIFICATION</scope>
</reference>
<feature type="region of interest" description="Disordered" evidence="1">
    <location>
        <begin position="81"/>
        <end position="103"/>
    </location>
</feature>
<keyword evidence="4" id="KW-1185">Reference proteome</keyword>